<evidence type="ECO:0000313" key="1">
    <source>
        <dbReference type="EMBL" id="KKR00945.1"/>
    </source>
</evidence>
<dbReference type="SUPFAM" id="SSF46785">
    <property type="entry name" value="Winged helix' DNA-binding domain"/>
    <property type="match status" value="1"/>
</dbReference>
<dbReference type="EMBL" id="LBWB01000008">
    <property type="protein sequence ID" value="KKR00945.1"/>
    <property type="molecule type" value="Genomic_DNA"/>
</dbReference>
<dbReference type="InterPro" id="IPR036388">
    <property type="entry name" value="WH-like_DNA-bd_sf"/>
</dbReference>
<gene>
    <name evidence="1" type="ORF">UT24_C0008G0073</name>
</gene>
<organism evidence="1 2">
    <name type="scientific">Candidatus Woesebacteria bacterium GW2011_GWB1_39_12</name>
    <dbReference type="NCBI Taxonomy" id="1618574"/>
    <lineage>
        <taxon>Bacteria</taxon>
        <taxon>Candidatus Woeseibacteriota</taxon>
    </lineage>
</organism>
<dbReference type="STRING" id="1618574.UT24_C0008G0073"/>
<evidence type="ECO:0000313" key="2">
    <source>
        <dbReference type="Proteomes" id="UP000033881"/>
    </source>
</evidence>
<dbReference type="AlphaFoldDB" id="A0A0G0PRZ3"/>
<evidence type="ECO:0008006" key="3">
    <source>
        <dbReference type="Google" id="ProtNLM"/>
    </source>
</evidence>
<comment type="caution">
    <text evidence="1">The sequence shown here is derived from an EMBL/GenBank/DDBJ whole genome shotgun (WGS) entry which is preliminary data.</text>
</comment>
<dbReference type="InterPro" id="IPR036390">
    <property type="entry name" value="WH_DNA-bd_sf"/>
</dbReference>
<name>A0A0G0PRZ3_9BACT</name>
<dbReference type="Gene3D" id="1.10.10.10">
    <property type="entry name" value="Winged helix-like DNA-binding domain superfamily/Winged helix DNA-binding domain"/>
    <property type="match status" value="1"/>
</dbReference>
<reference evidence="1 2" key="1">
    <citation type="journal article" date="2015" name="Nature">
        <title>rRNA introns, odd ribosomes, and small enigmatic genomes across a large radiation of phyla.</title>
        <authorList>
            <person name="Brown C.T."/>
            <person name="Hug L.A."/>
            <person name="Thomas B.C."/>
            <person name="Sharon I."/>
            <person name="Castelle C.J."/>
            <person name="Singh A."/>
            <person name="Wilkins M.J."/>
            <person name="Williams K.H."/>
            <person name="Banfield J.F."/>
        </authorList>
    </citation>
    <scope>NUCLEOTIDE SEQUENCE [LARGE SCALE GENOMIC DNA]</scope>
</reference>
<accession>A0A0G0PRZ3</accession>
<dbReference type="Proteomes" id="UP000033881">
    <property type="component" value="Unassembled WGS sequence"/>
</dbReference>
<sequence>MSRSRKSIVISEKKFKELQKEAILKSAVYSARIEGNPFTFEEFKLFVPYFRRKEICTFIKNYPFCSFDFISRRFLAVNPKTLHYDLKKLQEEGFIIKAGKTRGVTYKVKD</sequence>
<proteinExistence type="predicted"/>
<protein>
    <recommendedName>
        <fullName evidence="3">HTH deoR-type domain-containing protein</fullName>
    </recommendedName>
</protein>